<dbReference type="PROSITE" id="PS51782">
    <property type="entry name" value="LYSM"/>
    <property type="match status" value="1"/>
</dbReference>
<keyword evidence="1" id="KW-0732">Signal</keyword>
<dbReference type="SMART" id="SM00257">
    <property type="entry name" value="LysM"/>
    <property type="match status" value="1"/>
</dbReference>
<dbReference type="InterPro" id="IPR018392">
    <property type="entry name" value="LysM"/>
</dbReference>
<accession>A0A6C0U0V2</accession>
<keyword evidence="4" id="KW-1185">Reference proteome</keyword>
<sequence length="344" mass="38220">MKTKSFPISLLALCGLLFSAWLHAAVELNDDVPETYTVKKGDTLWGISGMYLRQPWLWPELWDVNPQIDNPHLIYPGDELYLTWVDGQPRLRLRRGRDVKLKPGMRVSSLDLAIPLIPLDEIGAFLRRHRILPAEDLNNSAYLVAADQGHLLSAPGDRVYGRGPFPEGERSFGIFRAGDTYRDPLTGELLGYQAMDIGNARRLGGNGDDVTELEITRVTEEVRTGDRFLPQEDRVLEATFQPRAPDSEVAGGLMIAVDGGVSQIGINNIVVLNRGAREGLEVGHVLAIYQAGERVFDQVARQNVTLPDTRAGLLMVFEVFEKASYALVLKASRPLKVLDKIKNP</sequence>
<dbReference type="KEGG" id="kim:G3T16_09805"/>
<feature type="chain" id="PRO_5025544294" evidence="1">
    <location>
        <begin position="25"/>
        <end position="344"/>
    </location>
</feature>
<gene>
    <name evidence="3" type="ORF">G3T16_09805</name>
</gene>
<dbReference type="Proteomes" id="UP000477680">
    <property type="component" value="Chromosome"/>
</dbReference>
<evidence type="ECO:0000313" key="4">
    <source>
        <dbReference type="Proteomes" id="UP000477680"/>
    </source>
</evidence>
<organism evidence="3 4">
    <name type="scientific">Kineobactrum salinum</name>
    <dbReference type="NCBI Taxonomy" id="2708301"/>
    <lineage>
        <taxon>Bacteria</taxon>
        <taxon>Pseudomonadati</taxon>
        <taxon>Pseudomonadota</taxon>
        <taxon>Gammaproteobacteria</taxon>
        <taxon>Cellvibrionales</taxon>
        <taxon>Halieaceae</taxon>
        <taxon>Kineobactrum</taxon>
    </lineage>
</organism>
<dbReference type="PANTHER" id="PTHR34700:SF4">
    <property type="entry name" value="PHAGE-LIKE ELEMENT PBSX PROTEIN XKDP"/>
    <property type="match status" value="1"/>
</dbReference>
<reference evidence="3 4" key="1">
    <citation type="submission" date="2020-02" db="EMBL/GenBank/DDBJ databases">
        <title>Genome sequencing for Kineobactrum sp. M2.</title>
        <authorList>
            <person name="Park S.-J."/>
        </authorList>
    </citation>
    <scope>NUCLEOTIDE SEQUENCE [LARGE SCALE GENOMIC DNA]</scope>
    <source>
        <strain evidence="3 4">M2</strain>
    </source>
</reference>
<dbReference type="Pfam" id="PF01476">
    <property type="entry name" value="LysM"/>
    <property type="match status" value="1"/>
</dbReference>
<dbReference type="InterPro" id="IPR036779">
    <property type="entry name" value="LysM_dom_sf"/>
</dbReference>
<evidence type="ECO:0000313" key="3">
    <source>
        <dbReference type="EMBL" id="QIB65661.1"/>
    </source>
</evidence>
<dbReference type="SUPFAM" id="SSF54106">
    <property type="entry name" value="LysM domain"/>
    <property type="match status" value="1"/>
</dbReference>
<evidence type="ECO:0000256" key="1">
    <source>
        <dbReference type="SAM" id="SignalP"/>
    </source>
</evidence>
<dbReference type="CDD" id="cd00118">
    <property type="entry name" value="LysM"/>
    <property type="match status" value="1"/>
</dbReference>
<dbReference type="PANTHER" id="PTHR34700">
    <property type="entry name" value="POTASSIUM BINDING PROTEIN KBP"/>
    <property type="match status" value="1"/>
</dbReference>
<name>A0A6C0U0V2_9GAMM</name>
<proteinExistence type="predicted"/>
<dbReference type="AlphaFoldDB" id="A0A6C0U0V2"/>
<feature type="domain" description="LysM" evidence="2">
    <location>
        <begin position="34"/>
        <end position="82"/>
    </location>
</feature>
<feature type="signal peptide" evidence="1">
    <location>
        <begin position="1"/>
        <end position="24"/>
    </location>
</feature>
<protein>
    <submittedName>
        <fullName evidence="3">LysM peptidoglycan-binding domain-containing protein</fullName>
    </submittedName>
</protein>
<dbReference type="EMBL" id="CP048711">
    <property type="protein sequence ID" value="QIB65661.1"/>
    <property type="molecule type" value="Genomic_DNA"/>
</dbReference>
<dbReference type="RefSeq" id="WP_163495047.1">
    <property type="nucleotide sequence ID" value="NZ_CP048711.1"/>
</dbReference>
<dbReference type="InterPro" id="IPR052196">
    <property type="entry name" value="Bact_Kbp"/>
</dbReference>
<dbReference type="Gene3D" id="3.10.350.10">
    <property type="entry name" value="LysM domain"/>
    <property type="match status" value="1"/>
</dbReference>
<evidence type="ECO:0000259" key="2">
    <source>
        <dbReference type="PROSITE" id="PS51782"/>
    </source>
</evidence>